<evidence type="ECO:0000256" key="3">
    <source>
        <dbReference type="ARBA" id="ARBA00023163"/>
    </source>
</evidence>
<dbReference type="SMART" id="SM00389">
    <property type="entry name" value="HOX"/>
    <property type="match status" value="1"/>
</dbReference>
<dbReference type="InterPro" id="IPR017970">
    <property type="entry name" value="Homeobox_CS"/>
</dbReference>
<dbReference type="PROSITE" id="PS50071">
    <property type="entry name" value="HOMEOBOX_2"/>
    <property type="match status" value="1"/>
</dbReference>
<evidence type="ECO:0000256" key="8">
    <source>
        <dbReference type="SAM" id="MobiDB-lite"/>
    </source>
</evidence>
<dbReference type="InterPro" id="IPR003106">
    <property type="entry name" value="Leu_zip_homeo"/>
</dbReference>
<keyword evidence="4 5" id="KW-0371">Homeobox</keyword>
<dbReference type="PANTHER" id="PTHR24326">
    <property type="entry name" value="HOMEOBOX-LEUCINE ZIPPER PROTEIN"/>
    <property type="match status" value="1"/>
</dbReference>
<dbReference type="PROSITE" id="PS00027">
    <property type="entry name" value="HOMEOBOX_1"/>
    <property type="match status" value="1"/>
</dbReference>
<dbReference type="GO" id="GO:0043565">
    <property type="term" value="F:sequence-specific DNA binding"/>
    <property type="evidence" value="ECO:0007669"/>
    <property type="project" value="InterPro"/>
</dbReference>
<evidence type="ECO:0000256" key="1">
    <source>
        <dbReference type="ARBA" id="ARBA00004123"/>
    </source>
</evidence>
<evidence type="ECO:0000313" key="11">
    <source>
        <dbReference type="EMBL" id="KAG6473610.1"/>
    </source>
</evidence>
<comment type="function">
    <text evidence="6">Transcription factor.</text>
</comment>
<protein>
    <recommendedName>
        <fullName evidence="6">Homeobox-leucine zipper protein</fullName>
    </recommendedName>
    <alternativeName>
        <fullName evidence="6">HD-ZIP protein</fullName>
    </alternativeName>
    <alternativeName>
        <fullName evidence="6">Homeodomain transcription factor</fullName>
    </alternativeName>
</protein>
<keyword evidence="4 5" id="KW-0539">Nucleus</keyword>
<dbReference type="InterPro" id="IPR001356">
    <property type="entry name" value="HD"/>
</dbReference>
<gene>
    <name evidence="11" type="ORF">ZIOFF_067527</name>
    <name evidence="10" type="ORF">ZIOFF_069249</name>
</gene>
<keyword evidence="12" id="KW-1185">Reference proteome</keyword>
<evidence type="ECO:0000256" key="6">
    <source>
        <dbReference type="RuleBase" id="RU369038"/>
    </source>
</evidence>
<evidence type="ECO:0000256" key="2">
    <source>
        <dbReference type="ARBA" id="ARBA00023015"/>
    </source>
</evidence>
<feature type="domain" description="Homeobox" evidence="9">
    <location>
        <begin position="72"/>
        <end position="133"/>
    </location>
</feature>
<organism evidence="10 12">
    <name type="scientific">Zingiber officinale</name>
    <name type="common">Ginger</name>
    <name type="synonym">Amomum zingiber</name>
    <dbReference type="NCBI Taxonomy" id="94328"/>
    <lineage>
        <taxon>Eukaryota</taxon>
        <taxon>Viridiplantae</taxon>
        <taxon>Streptophyta</taxon>
        <taxon>Embryophyta</taxon>
        <taxon>Tracheophyta</taxon>
        <taxon>Spermatophyta</taxon>
        <taxon>Magnoliopsida</taxon>
        <taxon>Liliopsida</taxon>
        <taxon>Zingiberales</taxon>
        <taxon>Zingiberaceae</taxon>
        <taxon>Zingiber</taxon>
    </lineage>
</organism>
<evidence type="ECO:0000313" key="10">
    <source>
        <dbReference type="EMBL" id="KAG6471803.1"/>
    </source>
</evidence>
<dbReference type="CDD" id="cd00086">
    <property type="entry name" value="homeodomain"/>
    <property type="match status" value="1"/>
</dbReference>
<proteinExistence type="inferred from homology"/>
<evidence type="ECO:0000256" key="7">
    <source>
        <dbReference type="SAM" id="Coils"/>
    </source>
</evidence>
<dbReference type="OrthoDB" id="6159439at2759"/>
<evidence type="ECO:0000256" key="4">
    <source>
        <dbReference type="PROSITE-ProRule" id="PRU00108"/>
    </source>
</evidence>
<dbReference type="GO" id="GO:0045893">
    <property type="term" value="P:positive regulation of DNA-templated transcription"/>
    <property type="evidence" value="ECO:0007669"/>
    <property type="project" value="TreeGrafter"/>
</dbReference>
<keyword evidence="2 6" id="KW-0805">Transcription regulation</keyword>
<reference evidence="10 12" key="1">
    <citation type="submission" date="2020-08" db="EMBL/GenBank/DDBJ databases">
        <title>Plant Genome Project.</title>
        <authorList>
            <person name="Zhang R.-G."/>
        </authorList>
    </citation>
    <scope>NUCLEOTIDE SEQUENCE [LARGE SCALE GENOMIC DNA]</scope>
    <source>
        <tissue evidence="10">Rhizome</tissue>
    </source>
</reference>
<sequence>MSCINGMGTPSFFSPNYLLQVQPRHEEPPQQDLTAAVAPTILRKRAMPLSGIRINGEEAAKPEDDELSDDGAQAGEKKRRLSTEQVRALEQSFELQGNKLESERKLQLANALGMHPRQVAIWFQNRRARWKTKQLEKDYELLKIQFDAFKSQNETLKQHKKKLQSEILALKGREKAQGLLINLNKVTEGSCGNRSESSSDMINLQDINSRTSVSESLQLHPHQSLNLFERYCNKNDENVVEDGNLSSLLCSVEDHDQPFWPWSDLHNFH</sequence>
<dbReference type="Proteomes" id="UP000734854">
    <property type="component" value="Unassembled WGS sequence"/>
</dbReference>
<dbReference type="InterPro" id="IPR045224">
    <property type="entry name" value="HDZip_class_I_plant"/>
</dbReference>
<dbReference type="GO" id="GO:0005634">
    <property type="term" value="C:nucleus"/>
    <property type="evidence" value="ECO:0007669"/>
    <property type="project" value="UniProtKB-SubCell"/>
</dbReference>
<dbReference type="Pfam" id="PF02183">
    <property type="entry name" value="HALZ"/>
    <property type="match status" value="1"/>
</dbReference>
<evidence type="ECO:0000259" key="9">
    <source>
        <dbReference type="PROSITE" id="PS50071"/>
    </source>
</evidence>
<feature type="region of interest" description="Disordered" evidence="8">
    <location>
        <begin position="53"/>
        <end position="83"/>
    </location>
</feature>
<comment type="caution">
    <text evidence="10">The sequence shown here is derived from an EMBL/GenBank/DDBJ whole genome shotgun (WGS) entry which is preliminary data.</text>
</comment>
<name>A0A8J5ERJ9_ZINOF</name>
<dbReference type="EMBL" id="JACMSC010000020">
    <property type="protein sequence ID" value="KAG6471803.1"/>
    <property type="molecule type" value="Genomic_DNA"/>
</dbReference>
<dbReference type="Pfam" id="PF00046">
    <property type="entry name" value="Homeodomain"/>
    <property type="match status" value="1"/>
</dbReference>
<keyword evidence="7" id="KW-0175">Coiled coil</keyword>
<dbReference type="GO" id="GO:0000981">
    <property type="term" value="F:DNA-binding transcription factor activity, RNA polymerase II-specific"/>
    <property type="evidence" value="ECO:0007669"/>
    <property type="project" value="UniProtKB-UniRule"/>
</dbReference>
<evidence type="ECO:0000256" key="5">
    <source>
        <dbReference type="RuleBase" id="RU000682"/>
    </source>
</evidence>
<comment type="subcellular location">
    <subcellularLocation>
        <location evidence="1 4 5">Nucleus</location>
    </subcellularLocation>
</comment>
<comment type="similarity">
    <text evidence="6">Belongs to the HD-ZIP homeobox family. Class I subfamily.</text>
</comment>
<keyword evidence="3 6" id="KW-0804">Transcription</keyword>
<feature type="DNA-binding region" description="Homeobox" evidence="4">
    <location>
        <begin position="74"/>
        <end position="134"/>
    </location>
</feature>
<evidence type="ECO:0000313" key="12">
    <source>
        <dbReference type="Proteomes" id="UP000734854"/>
    </source>
</evidence>
<dbReference type="AlphaFoldDB" id="A0A8J5ERJ9"/>
<dbReference type="EMBL" id="JACMSC010000019">
    <property type="protein sequence ID" value="KAG6473610.1"/>
    <property type="molecule type" value="Genomic_DNA"/>
</dbReference>
<dbReference type="PANTHER" id="PTHR24326:SF176">
    <property type="entry name" value="HOMEOBOX-LEUCINE ZIPPER PROTEIN ATHB-13"/>
    <property type="match status" value="1"/>
</dbReference>
<accession>A0A8J5ERJ9</accession>
<keyword evidence="4 5" id="KW-0238">DNA-binding</keyword>
<feature type="coiled-coil region" evidence="7">
    <location>
        <begin position="146"/>
        <end position="173"/>
    </location>
</feature>